<feature type="transmembrane region" description="Helical" evidence="8">
    <location>
        <begin position="68"/>
        <end position="91"/>
    </location>
</feature>
<comment type="subcellular location">
    <subcellularLocation>
        <location evidence="1">Membrane</location>
        <topology evidence="1">Multi-pass membrane protein</topology>
    </subcellularLocation>
</comment>
<dbReference type="SUPFAM" id="SSF81321">
    <property type="entry name" value="Family A G protein-coupled receptor-like"/>
    <property type="match status" value="1"/>
</dbReference>
<dbReference type="WBParaSite" id="nRc.2.0.1.t22530-RA">
    <property type="protein sequence ID" value="nRc.2.0.1.t22530-RA"/>
    <property type="gene ID" value="nRc.2.0.1.g22530"/>
</dbReference>
<dbReference type="Gene3D" id="1.20.1070.10">
    <property type="entry name" value="Rhodopsin 7-helix transmembrane proteins"/>
    <property type="match status" value="1"/>
</dbReference>
<evidence type="ECO:0000256" key="8">
    <source>
        <dbReference type="SAM" id="Phobius"/>
    </source>
</evidence>
<evidence type="ECO:0000256" key="3">
    <source>
        <dbReference type="ARBA" id="ARBA00022989"/>
    </source>
</evidence>
<sequence length="337" mass="38451">MSDIAENPCTNDRSRSAIFTLIAFACCWNLYVIFVTEPVKISKHSNRTLCTTTAKFTRFVSIMNYADFFLTLIVPFFTIIGLNMLISMNLLSNKTTNHSNNSTHNNNNNNDKLVKSNPFPNKKSIMSNDSVRSDFGPSHRKRMSSTAFSITSKRSCVSVMSNTVNNNSISSSSNYKDEKITKTLLIVSTIFLIMNFPDHFVRLIASILHDTNLWSKLDLRQKCILSYIQMITNVLFQTNFAVNFFLYSVVGRNFRRQTKIICATFWVAAYGERERQNQEKKFFAESPRAPVSAEIGMQQPRAAIIDEHILFLFIWLLAQKREKCATAINLGLHLSIS</sequence>
<keyword evidence="5 8" id="KW-0472">Membrane</keyword>
<feature type="transmembrane region" description="Helical" evidence="8">
    <location>
        <begin position="224"/>
        <end position="250"/>
    </location>
</feature>
<feature type="domain" description="G-protein coupled receptors family 1 profile" evidence="9">
    <location>
        <begin position="1"/>
        <end position="247"/>
    </location>
</feature>
<keyword evidence="2 8" id="KW-0812">Transmembrane</keyword>
<keyword evidence="4" id="KW-0297">G-protein coupled receptor</keyword>
<dbReference type="GO" id="GO:0005886">
    <property type="term" value="C:plasma membrane"/>
    <property type="evidence" value="ECO:0007669"/>
    <property type="project" value="TreeGrafter"/>
</dbReference>
<keyword evidence="7" id="KW-0807">Transducer</keyword>
<dbReference type="PANTHER" id="PTHR24243">
    <property type="entry name" value="G-PROTEIN COUPLED RECEPTOR"/>
    <property type="match status" value="1"/>
</dbReference>
<evidence type="ECO:0000256" key="2">
    <source>
        <dbReference type="ARBA" id="ARBA00022692"/>
    </source>
</evidence>
<feature type="transmembrane region" description="Helical" evidence="8">
    <location>
        <begin position="184"/>
        <end position="204"/>
    </location>
</feature>
<dbReference type="AlphaFoldDB" id="A0A915J9T9"/>
<dbReference type="Proteomes" id="UP000887565">
    <property type="component" value="Unplaced"/>
</dbReference>
<evidence type="ECO:0000256" key="4">
    <source>
        <dbReference type="ARBA" id="ARBA00023040"/>
    </source>
</evidence>
<dbReference type="PANTHER" id="PTHR24243:SF230">
    <property type="entry name" value="G-PROTEIN COUPLED RECEPTORS FAMILY 1 PROFILE DOMAIN-CONTAINING PROTEIN"/>
    <property type="match status" value="1"/>
</dbReference>
<keyword evidence="3 8" id="KW-1133">Transmembrane helix</keyword>
<protein>
    <submittedName>
        <fullName evidence="11">G-protein coupled receptors family 1 profile domain-containing protein</fullName>
    </submittedName>
</protein>
<accession>A0A915J9T9</accession>
<reference evidence="11" key="1">
    <citation type="submission" date="2022-11" db="UniProtKB">
        <authorList>
            <consortium name="WormBaseParasite"/>
        </authorList>
    </citation>
    <scope>IDENTIFICATION</scope>
</reference>
<feature type="transmembrane region" description="Helical" evidence="8">
    <location>
        <begin position="16"/>
        <end position="34"/>
    </location>
</feature>
<evidence type="ECO:0000256" key="1">
    <source>
        <dbReference type="ARBA" id="ARBA00004141"/>
    </source>
</evidence>
<evidence type="ECO:0000313" key="11">
    <source>
        <dbReference type="WBParaSite" id="nRc.2.0.1.t22530-RA"/>
    </source>
</evidence>
<dbReference type="GO" id="GO:0004930">
    <property type="term" value="F:G protein-coupled receptor activity"/>
    <property type="evidence" value="ECO:0007669"/>
    <property type="project" value="UniProtKB-KW"/>
</dbReference>
<keyword evidence="6" id="KW-0675">Receptor</keyword>
<keyword evidence="10" id="KW-1185">Reference proteome</keyword>
<evidence type="ECO:0000256" key="6">
    <source>
        <dbReference type="ARBA" id="ARBA00023170"/>
    </source>
</evidence>
<evidence type="ECO:0000259" key="9">
    <source>
        <dbReference type="PROSITE" id="PS50262"/>
    </source>
</evidence>
<proteinExistence type="predicted"/>
<name>A0A915J9T9_ROMCU</name>
<dbReference type="InterPro" id="IPR017452">
    <property type="entry name" value="GPCR_Rhodpsn_7TM"/>
</dbReference>
<evidence type="ECO:0000313" key="10">
    <source>
        <dbReference type="Proteomes" id="UP000887565"/>
    </source>
</evidence>
<organism evidence="10 11">
    <name type="scientific">Romanomermis culicivorax</name>
    <name type="common">Nematode worm</name>
    <dbReference type="NCBI Taxonomy" id="13658"/>
    <lineage>
        <taxon>Eukaryota</taxon>
        <taxon>Metazoa</taxon>
        <taxon>Ecdysozoa</taxon>
        <taxon>Nematoda</taxon>
        <taxon>Enoplea</taxon>
        <taxon>Dorylaimia</taxon>
        <taxon>Mermithida</taxon>
        <taxon>Mermithoidea</taxon>
        <taxon>Mermithidae</taxon>
        <taxon>Romanomermis</taxon>
    </lineage>
</organism>
<evidence type="ECO:0000256" key="5">
    <source>
        <dbReference type="ARBA" id="ARBA00023136"/>
    </source>
</evidence>
<dbReference type="PROSITE" id="PS50262">
    <property type="entry name" value="G_PROTEIN_RECEP_F1_2"/>
    <property type="match status" value="1"/>
</dbReference>
<evidence type="ECO:0000256" key="7">
    <source>
        <dbReference type="ARBA" id="ARBA00023224"/>
    </source>
</evidence>